<dbReference type="EMBL" id="RIBZ01000139">
    <property type="protein sequence ID" value="RNG30436.1"/>
    <property type="molecule type" value="Genomic_DNA"/>
</dbReference>
<dbReference type="Proteomes" id="UP000275401">
    <property type="component" value="Unassembled WGS sequence"/>
</dbReference>
<name>A0A3M8WKD8_9ACTN</name>
<organism evidence="2 3">
    <name type="scientific">Streptomyces botrytidirepellens</name>
    <dbReference type="NCBI Taxonomy" id="2486417"/>
    <lineage>
        <taxon>Bacteria</taxon>
        <taxon>Bacillati</taxon>
        <taxon>Actinomycetota</taxon>
        <taxon>Actinomycetes</taxon>
        <taxon>Kitasatosporales</taxon>
        <taxon>Streptomycetaceae</taxon>
        <taxon>Streptomyces</taxon>
    </lineage>
</organism>
<comment type="caution">
    <text evidence="2">The sequence shown here is derived from an EMBL/GenBank/DDBJ whole genome shotgun (WGS) entry which is preliminary data.</text>
</comment>
<reference evidence="2 3" key="1">
    <citation type="submission" date="2018-11" db="EMBL/GenBank/DDBJ databases">
        <title>The Potential of Streptomyces as Biocontrol Agents against the Tomato grey mould, Botrytis cinerea (Gray mold) Frontiers in Microbiology.</title>
        <authorList>
            <person name="Li D."/>
        </authorList>
    </citation>
    <scope>NUCLEOTIDE SEQUENCE [LARGE SCALE GENOMIC DNA]</scope>
    <source>
        <strain evidence="2 3">NEAU-LD23</strain>
    </source>
</reference>
<gene>
    <name evidence="2" type="ORF">EEJ42_10540</name>
</gene>
<feature type="compositionally biased region" description="Basic residues" evidence="1">
    <location>
        <begin position="1"/>
        <end position="11"/>
    </location>
</feature>
<sequence>MRTAQARRHGVHAAGEPGLRGGPPPMVTATAYLYPWDVVGDPAAAERIAALGVDAVALAAAYHSVRAATPFHPAHRVVDAPHAALYLPVRDAAWTGSRLTPGAPAWMPTPDSFGEARDALRAAGLPVHAWTVLTHNTRLGRAHPDLAVRNAFGDPYPYALCPASAEVRAYCTTLVREVVTLGAPDGLVLEACGPLGLGHGGHHEKTDGADWDASVDRLLSWCFCGACLDRYEAADLDPSRLRHQVRQAVDGSGPLPPALLSTLRTIRTALTAELRREVLAAASGPVTLHASADPWTTGPFATIADDAAPPPVDTLVASAWTSADQGAANLTALRPLAAPGTRLAAYLPTLPPRPADPSVLAAEWTTCLATGADELHLYHAGLASPARLTALRTALDAVRTRPEV</sequence>
<evidence type="ECO:0000313" key="3">
    <source>
        <dbReference type="Proteomes" id="UP000275401"/>
    </source>
</evidence>
<accession>A0A3M8WKD8</accession>
<dbReference type="AlphaFoldDB" id="A0A3M8WKD8"/>
<evidence type="ECO:0000313" key="2">
    <source>
        <dbReference type="EMBL" id="RNG30436.1"/>
    </source>
</evidence>
<evidence type="ECO:0008006" key="4">
    <source>
        <dbReference type="Google" id="ProtNLM"/>
    </source>
</evidence>
<evidence type="ECO:0000256" key="1">
    <source>
        <dbReference type="SAM" id="MobiDB-lite"/>
    </source>
</evidence>
<dbReference type="Gene3D" id="3.20.20.80">
    <property type="entry name" value="Glycosidases"/>
    <property type="match status" value="1"/>
</dbReference>
<feature type="region of interest" description="Disordered" evidence="1">
    <location>
        <begin position="1"/>
        <end position="22"/>
    </location>
</feature>
<keyword evidence="3" id="KW-1185">Reference proteome</keyword>
<protein>
    <recommendedName>
        <fullName evidence="4">Alanine-rich protein</fullName>
    </recommendedName>
</protein>
<proteinExistence type="predicted"/>